<dbReference type="PROSITE" id="PS51032">
    <property type="entry name" value="AP2_ERF"/>
    <property type="match status" value="1"/>
</dbReference>
<keyword evidence="3" id="KW-0238">DNA-binding</keyword>
<dbReference type="PaxDb" id="3827-XP_004512872.1"/>
<name>A0A3Q7XI66_CICAR</name>
<dbReference type="Proteomes" id="UP000087171">
    <property type="component" value="Chromosome Ca8"/>
</dbReference>
<evidence type="ECO:0000313" key="8">
    <source>
        <dbReference type="Proteomes" id="UP000087171"/>
    </source>
</evidence>
<organism evidence="8 9">
    <name type="scientific">Cicer arietinum</name>
    <name type="common">Chickpea</name>
    <name type="synonym">Garbanzo</name>
    <dbReference type="NCBI Taxonomy" id="3827"/>
    <lineage>
        <taxon>Eukaryota</taxon>
        <taxon>Viridiplantae</taxon>
        <taxon>Streptophyta</taxon>
        <taxon>Embryophyta</taxon>
        <taxon>Tracheophyta</taxon>
        <taxon>Spermatophyta</taxon>
        <taxon>Magnoliopsida</taxon>
        <taxon>eudicotyledons</taxon>
        <taxon>Gunneridae</taxon>
        <taxon>Pentapetalae</taxon>
        <taxon>rosids</taxon>
        <taxon>fabids</taxon>
        <taxon>Fabales</taxon>
        <taxon>Fabaceae</taxon>
        <taxon>Papilionoideae</taxon>
        <taxon>50 kb inversion clade</taxon>
        <taxon>NPAAA clade</taxon>
        <taxon>Hologalegina</taxon>
        <taxon>IRL clade</taxon>
        <taxon>Cicereae</taxon>
        <taxon>Cicer</taxon>
    </lineage>
</organism>
<keyword evidence="5" id="KW-0539">Nucleus</keyword>
<feature type="compositionally biased region" description="Basic and acidic residues" evidence="6">
    <location>
        <begin position="17"/>
        <end position="27"/>
    </location>
</feature>
<dbReference type="AlphaFoldDB" id="A0A3Q7XI66"/>
<reference evidence="9" key="2">
    <citation type="submission" date="2025-08" db="UniProtKB">
        <authorList>
            <consortium name="RefSeq"/>
        </authorList>
    </citation>
    <scope>IDENTIFICATION</scope>
    <source>
        <tissue evidence="9">Etiolated seedlings</tissue>
    </source>
</reference>
<evidence type="ECO:0000313" key="9">
    <source>
        <dbReference type="RefSeq" id="XP_027193434.1"/>
    </source>
</evidence>
<evidence type="ECO:0000256" key="4">
    <source>
        <dbReference type="ARBA" id="ARBA00023163"/>
    </source>
</evidence>
<dbReference type="RefSeq" id="XP_027193434.1">
    <property type="nucleotide sequence ID" value="XM_027337633.1"/>
</dbReference>
<keyword evidence="8" id="KW-1185">Reference proteome</keyword>
<keyword evidence="4" id="KW-0804">Transcription</keyword>
<dbReference type="PANTHER" id="PTHR31194:SF140">
    <property type="entry name" value="ETHYLENE-RESPONSIVE TRANSCRIPTION FACTOR CRF2"/>
    <property type="match status" value="1"/>
</dbReference>
<dbReference type="OrthoDB" id="1917565at2759"/>
<evidence type="ECO:0000256" key="6">
    <source>
        <dbReference type="SAM" id="MobiDB-lite"/>
    </source>
</evidence>
<evidence type="ECO:0000256" key="2">
    <source>
        <dbReference type="ARBA" id="ARBA00023015"/>
    </source>
</evidence>
<feature type="compositionally biased region" description="Basic residues" evidence="6">
    <location>
        <begin position="1"/>
        <end position="16"/>
    </location>
</feature>
<dbReference type="SUPFAM" id="SSF54171">
    <property type="entry name" value="DNA-binding domain"/>
    <property type="match status" value="1"/>
</dbReference>
<dbReference type="PANTHER" id="PTHR31194">
    <property type="entry name" value="SHN SHINE , DNA BINDING / TRANSCRIPTION FACTOR"/>
    <property type="match status" value="1"/>
</dbReference>
<dbReference type="STRING" id="3827.A0A3Q7XI66"/>
<proteinExistence type="predicted"/>
<dbReference type="GO" id="GO:0003677">
    <property type="term" value="F:DNA binding"/>
    <property type="evidence" value="ECO:0007669"/>
    <property type="project" value="UniProtKB-KW"/>
</dbReference>
<dbReference type="PRINTS" id="PR00367">
    <property type="entry name" value="ETHRSPELEMNT"/>
</dbReference>
<evidence type="ECO:0000256" key="1">
    <source>
        <dbReference type="ARBA" id="ARBA00004123"/>
    </source>
</evidence>
<protein>
    <submittedName>
        <fullName evidence="9">Ethylene-responsive transcription factor CRF6-like</fullName>
    </submittedName>
</protein>
<evidence type="ECO:0000256" key="3">
    <source>
        <dbReference type="ARBA" id="ARBA00023125"/>
    </source>
</evidence>
<dbReference type="CDD" id="cd00018">
    <property type="entry name" value="AP2"/>
    <property type="match status" value="1"/>
</dbReference>
<keyword evidence="2" id="KW-0805">Transcription regulation</keyword>
<comment type="subcellular location">
    <subcellularLocation>
        <location evidence="1">Nucleus</location>
    </subcellularLocation>
</comment>
<dbReference type="Gene3D" id="3.30.730.10">
    <property type="entry name" value="AP2/ERF domain"/>
    <property type="match status" value="1"/>
</dbReference>
<sequence>MTNNQRKKEKKGTKVSKGKEKVESTDGKDISKYFRKVRIIYSDPYATDNSSDEDKVDNTNSVMPTVKRVTKEILIPKLESSSKLYMKEGNRKTVSTSKYRGVRRRKWGRYSCEIRDPFLKKREWLGTFDTEEQAALVYKKKKDEFEKRKALLHLKNFKQGLLLFLLNIVEVKS</sequence>
<dbReference type="SMART" id="SM00380">
    <property type="entry name" value="AP2"/>
    <property type="match status" value="1"/>
</dbReference>
<dbReference type="InterPro" id="IPR001471">
    <property type="entry name" value="AP2/ERF_dom"/>
</dbReference>
<dbReference type="InterPro" id="IPR036955">
    <property type="entry name" value="AP2/ERF_dom_sf"/>
</dbReference>
<dbReference type="InterPro" id="IPR016177">
    <property type="entry name" value="DNA-bd_dom_sf"/>
</dbReference>
<dbReference type="GO" id="GO:0003700">
    <property type="term" value="F:DNA-binding transcription factor activity"/>
    <property type="evidence" value="ECO:0007669"/>
    <property type="project" value="InterPro"/>
</dbReference>
<evidence type="ECO:0000256" key="5">
    <source>
        <dbReference type="ARBA" id="ARBA00023242"/>
    </source>
</evidence>
<dbReference type="InterPro" id="IPR050913">
    <property type="entry name" value="AP2/ERF_ERF"/>
</dbReference>
<reference evidence="8" key="1">
    <citation type="journal article" date="2013" name="Nat. Biotechnol.">
        <title>Draft genome sequence of chickpea (Cicer arietinum) provides a resource for trait improvement.</title>
        <authorList>
            <person name="Varshney R.K."/>
            <person name="Song C."/>
            <person name="Saxena R.K."/>
            <person name="Azam S."/>
            <person name="Yu S."/>
            <person name="Sharpe A.G."/>
            <person name="Cannon S."/>
            <person name="Baek J."/>
            <person name="Rosen B.D."/>
            <person name="Tar'an B."/>
            <person name="Millan T."/>
            <person name="Zhang X."/>
            <person name="Ramsay L.D."/>
            <person name="Iwata A."/>
            <person name="Wang Y."/>
            <person name="Nelson W."/>
            <person name="Farmer A.D."/>
            <person name="Gaur P.M."/>
            <person name="Soderlund C."/>
            <person name="Penmetsa R.V."/>
            <person name="Xu C."/>
            <person name="Bharti A.K."/>
            <person name="He W."/>
            <person name="Winter P."/>
            <person name="Zhao S."/>
            <person name="Hane J.K."/>
            <person name="Carrasquilla-Garcia N."/>
            <person name="Condie J.A."/>
            <person name="Upadhyaya H.D."/>
            <person name="Luo M.C."/>
            <person name="Thudi M."/>
            <person name="Gowda C.L."/>
            <person name="Singh N.P."/>
            <person name="Lichtenzveig J."/>
            <person name="Gali K.K."/>
            <person name="Rubio J."/>
            <person name="Nadarajan N."/>
            <person name="Dolezel J."/>
            <person name="Bansal K.C."/>
            <person name="Xu X."/>
            <person name="Edwards D."/>
            <person name="Zhang G."/>
            <person name="Kahl G."/>
            <person name="Gil J."/>
            <person name="Singh K.B."/>
            <person name="Datta S.K."/>
            <person name="Jackson S.A."/>
            <person name="Wang J."/>
            <person name="Cook D.R."/>
        </authorList>
    </citation>
    <scope>NUCLEOTIDE SEQUENCE [LARGE SCALE GENOMIC DNA]</scope>
    <source>
        <strain evidence="8">cv. CDC Frontier</strain>
    </source>
</reference>
<dbReference type="Pfam" id="PF00847">
    <property type="entry name" value="AP2"/>
    <property type="match status" value="1"/>
</dbReference>
<feature type="domain" description="AP2/ERF" evidence="7">
    <location>
        <begin position="98"/>
        <end position="158"/>
    </location>
</feature>
<evidence type="ECO:0000259" key="7">
    <source>
        <dbReference type="PROSITE" id="PS51032"/>
    </source>
</evidence>
<feature type="region of interest" description="Disordered" evidence="6">
    <location>
        <begin position="1"/>
        <end position="27"/>
    </location>
</feature>
<gene>
    <name evidence="9" type="primary">LOC113783939</name>
</gene>
<accession>A0A3Q7XI66</accession>
<dbReference type="GO" id="GO:0005634">
    <property type="term" value="C:nucleus"/>
    <property type="evidence" value="ECO:0007669"/>
    <property type="project" value="UniProtKB-SubCell"/>
</dbReference>